<feature type="transmembrane region" description="Helical" evidence="6">
    <location>
        <begin position="46"/>
        <end position="69"/>
    </location>
</feature>
<organism evidence="7 8">
    <name type="scientific">Lactobacillus pasteurii DSM 23907 = CRBIP 24.76</name>
    <dbReference type="NCBI Taxonomy" id="1423790"/>
    <lineage>
        <taxon>Bacteria</taxon>
        <taxon>Bacillati</taxon>
        <taxon>Bacillota</taxon>
        <taxon>Bacilli</taxon>
        <taxon>Lactobacillales</taxon>
        <taxon>Lactobacillaceae</taxon>
        <taxon>Lactobacillus</taxon>
    </lineage>
</organism>
<evidence type="ECO:0000256" key="3">
    <source>
        <dbReference type="ARBA" id="ARBA00022824"/>
    </source>
</evidence>
<keyword evidence="4 6" id="KW-1133">Transmembrane helix</keyword>
<evidence type="ECO:0000256" key="4">
    <source>
        <dbReference type="ARBA" id="ARBA00022989"/>
    </source>
</evidence>
<dbReference type="GO" id="GO:0006465">
    <property type="term" value="P:signal peptide processing"/>
    <property type="evidence" value="ECO:0007669"/>
    <property type="project" value="InterPro"/>
</dbReference>
<sequence length="120" mass="14167">MRQLIRKIKENSFIKKLNSFYAMPVVWWSLLLMLLPYLSSLLRIPIVFRVGVVCLIIGNIISFHVGFLINRLKLKSWWLLVLPALFCLAVLPTYAKYNLLFGIIFLIFELFGQMNKQIYR</sequence>
<keyword evidence="5 6" id="KW-0472">Membrane</keyword>
<gene>
    <name evidence="7" type="ORF">BN53_05925</name>
</gene>
<feature type="transmembrane region" description="Helical" evidence="6">
    <location>
        <begin position="20"/>
        <end position="40"/>
    </location>
</feature>
<keyword evidence="3" id="KW-0256">Endoplasmic reticulum</keyword>
<feature type="transmembrane region" description="Helical" evidence="6">
    <location>
        <begin position="76"/>
        <end position="91"/>
    </location>
</feature>
<dbReference type="eggNOG" id="ENOG5030AB2">
    <property type="taxonomic scope" value="Bacteria"/>
</dbReference>
<dbReference type="RefSeq" id="WP_009560173.1">
    <property type="nucleotide sequence ID" value="NZ_AYZN01000001.1"/>
</dbReference>
<proteinExistence type="predicted"/>
<comment type="subcellular location">
    <subcellularLocation>
        <location evidence="1">Endoplasmic reticulum membrane</location>
        <topology evidence="1">Multi-pass membrane protein</topology>
    </subcellularLocation>
</comment>
<accession>I7LBI7</accession>
<evidence type="ECO:0000313" key="7">
    <source>
        <dbReference type="EMBL" id="CCI85621.1"/>
    </source>
</evidence>
<protein>
    <submittedName>
        <fullName evidence="7">Conserved secreted or membrane protein</fullName>
    </submittedName>
</protein>
<keyword evidence="8" id="KW-1185">Reference proteome</keyword>
<dbReference type="OrthoDB" id="2314051at2"/>
<keyword evidence="2 6" id="KW-0812">Transmembrane</keyword>
<evidence type="ECO:0000256" key="2">
    <source>
        <dbReference type="ARBA" id="ARBA00022692"/>
    </source>
</evidence>
<evidence type="ECO:0000256" key="5">
    <source>
        <dbReference type="ARBA" id="ARBA00023136"/>
    </source>
</evidence>
<comment type="caution">
    <text evidence="7">The sequence shown here is derived from an EMBL/GenBank/DDBJ whole genome shotgun (WGS) entry which is preliminary data.</text>
</comment>
<dbReference type="InterPro" id="IPR009542">
    <property type="entry name" value="Spc1/SPCS1"/>
</dbReference>
<dbReference type="STRING" id="1423790.BN53_05925"/>
<evidence type="ECO:0000313" key="8">
    <source>
        <dbReference type="Proteomes" id="UP000009311"/>
    </source>
</evidence>
<name>I7LBI7_9LACO</name>
<dbReference type="Proteomes" id="UP000009311">
    <property type="component" value="Unassembled WGS sequence"/>
</dbReference>
<dbReference type="GO" id="GO:0016020">
    <property type="term" value="C:membrane"/>
    <property type="evidence" value="ECO:0007669"/>
    <property type="project" value="InterPro"/>
</dbReference>
<dbReference type="Pfam" id="PF06645">
    <property type="entry name" value="SPC12"/>
    <property type="match status" value="1"/>
</dbReference>
<reference evidence="7 8" key="1">
    <citation type="submission" date="2012-06" db="EMBL/GenBank/DDBJ databases">
        <title>Draft Genome Sequence of Lactobacillus pasteurii CRBIP 24.76T.</title>
        <authorList>
            <person name="Cousin S."/>
            <person name="Bouchier C."/>
            <person name="Loux V."/>
            <person name="Ma L."/>
            <person name="Creno S."/>
            <person name="Bizet C."/>
            <person name="Clermont D."/>
        </authorList>
    </citation>
    <scope>NUCLEOTIDE SEQUENCE [LARGE SCALE GENOMIC DNA]</scope>
    <source>
        <strain evidence="8">CRBIP 24.76T</strain>
    </source>
</reference>
<dbReference type="EMBL" id="CAKD01000023">
    <property type="protein sequence ID" value="CCI85621.1"/>
    <property type="molecule type" value="Genomic_DNA"/>
</dbReference>
<dbReference type="AlphaFoldDB" id="I7LBI7"/>
<evidence type="ECO:0000256" key="6">
    <source>
        <dbReference type="SAM" id="Phobius"/>
    </source>
</evidence>
<evidence type="ECO:0000256" key="1">
    <source>
        <dbReference type="ARBA" id="ARBA00004477"/>
    </source>
</evidence>
<dbReference type="PATRIC" id="fig|1423790.3.peg.213"/>